<comment type="similarity">
    <text evidence="2">Belongs to the amino acid-polyamine-organocation (APC) superfamily.</text>
</comment>
<feature type="transmembrane region" description="Helical" evidence="20">
    <location>
        <begin position="265"/>
        <end position="286"/>
    </location>
</feature>
<evidence type="ECO:0000256" key="11">
    <source>
        <dbReference type="ARBA" id="ARBA00051814"/>
    </source>
</evidence>
<dbReference type="GO" id="GO:0015179">
    <property type="term" value="F:L-amino acid transmembrane transporter activity"/>
    <property type="evidence" value="ECO:0007669"/>
    <property type="project" value="TreeGrafter"/>
</dbReference>
<comment type="catalytic activity">
    <reaction evidence="14">
        <text>L-leucine(out) + L-arginine(in) = L-leucine(in) + L-arginine(out)</text>
        <dbReference type="Rhea" id="RHEA:71059"/>
        <dbReference type="ChEBI" id="CHEBI:32682"/>
        <dbReference type="ChEBI" id="CHEBI:57427"/>
    </reaction>
    <physiologicalReaction direction="left-to-right" evidence="14">
        <dbReference type="Rhea" id="RHEA:71060"/>
    </physiologicalReaction>
</comment>
<evidence type="ECO:0000256" key="10">
    <source>
        <dbReference type="ARBA" id="ARBA00051323"/>
    </source>
</evidence>
<dbReference type="STRING" id="7375.A0A0L0C5A0"/>
<evidence type="ECO:0000256" key="3">
    <source>
        <dbReference type="ARBA" id="ARBA00022448"/>
    </source>
</evidence>
<keyword evidence="8 20" id="KW-0472">Membrane</keyword>
<evidence type="ECO:0000313" key="22">
    <source>
        <dbReference type="Proteomes" id="UP000037069"/>
    </source>
</evidence>
<feature type="transmembrane region" description="Helical" evidence="20">
    <location>
        <begin position="150"/>
        <end position="170"/>
    </location>
</feature>
<evidence type="ECO:0000256" key="12">
    <source>
        <dbReference type="ARBA" id="ARBA00051835"/>
    </source>
</evidence>
<reference evidence="21 22" key="1">
    <citation type="journal article" date="2015" name="Nat. Commun.">
        <title>Lucilia cuprina genome unlocks parasitic fly biology to underpin future interventions.</title>
        <authorList>
            <person name="Anstead C.A."/>
            <person name="Korhonen P.K."/>
            <person name="Young N.D."/>
            <person name="Hall R.S."/>
            <person name="Jex A.R."/>
            <person name="Murali S.C."/>
            <person name="Hughes D.S."/>
            <person name="Lee S.F."/>
            <person name="Perry T."/>
            <person name="Stroehlein A.J."/>
            <person name="Ansell B.R."/>
            <person name="Breugelmans B."/>
            <person name="Hofmann A."/>
            <person name="Qu J."/>
            <person name="Dugan S."/>
            <person name="Lee S.L."/>
            <person name="Chao H."/>
            <person name="Dinh H."/>
            <person name="Han Y."/>
            <person name="Doddapaneni H.V."/>
            <person name="Worley K.C."/>
            <person name="Muzny D.M."/>
            <person name="Ioannidis P."/>
            <person name="Waterhouse R.M."/>
            <person name="Zdobnov E.M."/>
            <person name="James P.J."/>
            <person name="Bagnall N.H."/>
            <person name="Kotze A.C."/>
            <person name="Gibbs R.A."/>
            <person name="Richards S."/>
            <person name="Batterham P."/>
            <person name="Gasser R.B."/>
        </authorList>
    </citation>
    <scope>NUCLEOTIDE SEQUENCE [LARGE SCALE GENOMIC DNA]</scope>
    <source>
        <strain evidence="21 22">LS</strain>
        <tissue evidence="21">Full body</tissue>
    </source>
</reference>
<evidence type="ECO:0000256" key="5">
    <source>
        <dbReference type="ARBA" id="ARBA00022553"/>
    </source>
</evidence>
<evidence type="ECO:0000256" key="9">
    <source>
        <dbReference type="ARBA" id="ARBA00023157"/>
    </source>
</evidence>
<feature type="transmembrane region" description="Helical" evidence="20">
    <location>
        <begin position="233"/>
        <end position="253"/>
    </location>
</feature>
<comment type="caution">
    <text evidence="21">The sequence shown here is derived from an EMBL/GenBank/DDBJ whole genome shotgun (WGS) entry which is preliminary data.</text>
</comment>
<dbReference type="Pfam" id="PF13520">
    <property type="entry name" value="AA_permease_2"/>
    <property type="match status" value="1"/>
</dbReference>
<evidence type="ECO:0000313" key="21">
    <source>
        <dbReference type="EMBL" id="KNC27406.1"/>
    </source>
</evidence>
<dbReference type="PANTHER" id="PTHR11785:SF512">
    <property type="entry name" value="SOBREMESA, ISOFORM B"/>
    <property type="match status" value="1"/>
</dbReference>
<feature type="transmembrane region" description="Helical" evidence="20">
    <location>
        <begin position="406"/>
        <end position="425"/>
    </location>
</feature>
<keyword evidence="3" id="KW-0813">Transport</keyword>
<dbReference type="OrthoDB" id="5982228at2759"/>
<evidence type="ECO:0000256" key="4">
    <source>
        <dbReference type="ARBA" id="ARBA00022475"/>
    </source>
</evidence>
<evidence type="ECO:0000256" key="8">
    <source>
        <dbReference type="ARBA" id="ARBA00023136"/>
    </source>
</evidence>
<evidence type="ECO:0000256" key="6">
    <source>
        <dbReference type="ARBA" id="ARBA00022692"/>
    </source>
</evidence>
<keyword evidence="5" id="KW-0597">Phosphoprotein</keyword>
<keyword evidence="22" id="KW-1185">Reference proteome</keyword>
<dbReference type="FunFam" id="1.20.1740.10:FF:000015">
    <property type="entry name" value="B(0,+)-type amino acid transporter 1"/>
    <property type="match status" value="1"/>
</dbReference>
<comment type="catalytic activity">
    <reaction evidence="10">
        <text>L-lysine(out) + L-arginine(in) = L-lysine(in) + L-arginine(out)</text>
        <dbReference type="Rhea" id="RHEA:70827"/>
        <dbReference type="ChEBI" id="CHEBI:32551"/>
        <dbReference type="ChEBI" id="CHEBI:32682"/>
    </reaction>
    <physiologicalReaction direction="left-to-right" evidence="10">
        <dbReference type="Rhea" id="RHEA:70828"/>
    </physiologicalReaction>
</comment>
<evidence type="ECO:0000256" key="2">
    <source>
        <dbReference type="ARBA" id="ARBA00009523"/>
    </source>
</evidence>
<feature type="region of interest" description="Disordered" evidence="19">
    <location>
        <begin position="19"/>
        <end position="74"/>
    </location>
</feature>
<dbReference type="InterPro" id="IPR050598">
    <property type="entry name" value="AminoAcid_Transporter"/>
</dbReference>
<keyword evidence="4" id="KW-1003">Cell membrane</keyword>
<dbReference type="EMBL" id="JRES01000902">
    <property type="protein sequence ID" value="KNC27406.1"/>
    <property type="molecule type" value="Genomic_DNA"/>
</dbReference>
<evidence type="ECO:0000256" key="14">
    <source>
        <dbReference type="ARBA" id="ARBA00052732"/>
    </source>
</evidence>
<evidence type="ECO:0000256" key="20">
    <source>
        <dbReference type="SAM" id="Phobius"/>
    </source>
</evidence>
<feature type="transmembrane region" description="Helical" evidence="20">
    <location>
        <begin position="207"/>
        <end position="227"/>
    </location>
</feature>
<dbReference type="InterPro" id="IPR002293">
    <property type="entry name" value="AA/rel_permease1"/>
</dbReference>
<dbReference type="OMA" id="LYMFVNI"/>
<evidence type="ECO:0000256" key="1">
    <source>
        <dbReference type="ARBA" id="ARBA00004424"/>
    </source>
</evidence>
<evidence type="ECO:0000256" key="16">
    <source>
        <dbReference type="ARBA" id="ARBA00079910"/>
    </source>
</evidence>
<keyword evidence="9" id="KW-1015">Disulfide bond</keyword>
<feature type="transmembrane region" description="Helical" evidence="20">
    <location>
        <begin position="490"/>
        <end position="509"/>
    </location>
</feature>
<comment type="catalytic activity">
    <reaction evidence="11">
        <text>L-cystine(out) + L-arginine(in) = L-cystine(in) + L-arginine(out)</text>
        <dbReference type="Rhea" id="RHEA:71075"/>
        <dbReference type="ChEBI" id="CHEBI:32682"/>
        <dbReference type="ChEBI" id="CHEBI:35491"/>
    </reaction>
    <physiologicalReaction direction="left-to-right" evidence="11">
        <dbReference type="Rhea" id="RHEA:71076"/>
    </physiologicalReaction>
</comment>
<comment type="subcellular location">
    <subcellularLocation>
        <location evidence="1">Apical cell membrane</location>
        <topology evidence="1">Multi-pass membrane protein</topology>
    </subcellularLocation>
</comment>
<evidence type="ECO:0000256" key="19">
    <source>
        <dbReference type="SAM" id="MobiDB-lite"/>
    </source>
</evidence>
<feature type="transmembrane region" description="Helical" evidence="20">
    <location>
        <begin position="84"/>
        <end position="104"/>
    </location>
</feature>
<keyword evidence="6 20" id="KW-0812">Transmembrane</keyword>
<dbReference type="AlphaFoldDB" id="A0A0L0C5A0"/>
<dbReference type="GO" id="GO:0016324">
    <property type="term" value="C:apical plasma membrane"/>
    <property type="evidence" value="ECO:0007669"/>
    <property type="project" value="UniProtKB-SubCell"/>
</dbReference>
<evidence type="ECO:0000256" key="13">
    <source>
        <dbReference type="ARBA" id="ARBA00052179"/>
    </source>
</evidence>
<evidence type="ECO:0000256" key="17">
    <source>
        <dbReference type="ARBA" id="ARBA00083296"/>
    </source>
</evidence>
<evidence type="ECO:0000256" key="18">
    <source>
        <dbReference type="ARBA" id="ARBA00093193"/>
    </source>
</evidence>
<accession>A0A0L0C5A0</accession>
<dbReference type="Proteomes" id="UP000037069">
    <property type="component" value="Unassembled WGS sequence"/>
</dbReference>
<proteinExistence type="inferred from homology"/>
<evidence type="ECO:0000256" key="15">
    <source>
        <dbReference type="ARBA" id="ARBA00074336"/>
    </source>
</evidence>
<feature type="transmembrane region" description="Helical" evidence="20">
    <location>
        <begin position="465"/>
        <end position="484"/>
    </location>
</feature>
<comment type="catalytic activity">
    <reaction evidence="12">
        <text>L-histidine(out) + L-arginine(in) = L-histidine(in) + L-arginine(out)</text>
        <dbReference type="Rhea" id="RHEA:71063"/>
        <dbReference type="ChEBI" id="CHEBI:32682"/>
        <dbReference type="ChEBI" id="CHEBI:57595"/>
    </reaction>
    <physiologicalReaction direction="left-to-right" evidence="12">
        <dbReference type="Rhea" id="RHEA:71064"/>
    </physiologicalReaction>
</comment>
<name>A0A0L0C5A0_LUCCU</name>
<evidence type="ECO:0000256" key="7">
    <source>
        <dbReference type="ARBA" id="ARBA00022989"/>
    </source>
</evidence>
<gene>
    <name evidence="21" type="ORF">FF38_06501</name>
</gene>
<sequence length="568" mass="61660">MRDKISQLFCLQKNACKNNSTDNRGGQHVPNKATLNGSTCTNGSIGPEGPETTETDSSGTGGMRKSLERKGSTPNDAVHLQRRVGLFSGVALIVGTMIGSGIFVSPSGLLVRTGSVGVSFIIWLACGLLSLLGALAYAELGTMNTSSGAEWAYFMDAYGPAPAFLFSWVSTLVLKPSQMAIICLSFAQYAVEAFVSECDPPMSVVKMVALVAIVMILFVNCYSVNLGMAVQNIFTAAKLVAVLIVICGGAWKLFQGNTQHLSNAFSGPTPTMGAIATAFYTGLWAYDGWNNLNYVTEEIKNPSKNLPRSIVIGIPLVTLCYALINISYLAAMSPTEMIESEAVAVTFGNRILGALAWLMPLSVTISTFGSANGTLFAAGRLCFAASREGHLLDILSYVHVRRLTPAPGLIFHSLIAAAMVLYGTIDSLIDFFSFTAWIFYGGSMLALIVMRFTKPNYPRPYKVPIIIPVVVLVISMYLVVAPIIDTPRIEYLYALLFIFAGLIFYVPFVKLGMTPRFMNKVTLFFQLLLEVVPTSTMAIKKTLTNKQKILQKNMKKIKILNKITCYLI</sequence>
<protein>
    <recommendedName>
        <fullName evidence="15">b(0,+)-type amino acid transporter 1</fullName>
    </recommendedName>
    <alternativeName>
        <fullName evidence="16">Glycoprotein-associated amino acid transporter b0,+AT1</fullName>
    </alternativeName>
    <alternativeName>
        <fullName evidence="17">Solute carrier family 7 member 9</fullName>
    </alternativeName>
</protein>
<feature type="transmembrane region" description="Helical" evidence="20">
    <location>
        <begin position="431"/>
        <end position="453"/>
    </location>
</feature>
<organism evidence="21 22">
    <name type="scientific">Lucilia cuprina</name>
    <name type="common">Green bottle fly</name>
    <name type="synonym">Australian sheep blowfly</name>
    <dbReference type="NCBI Taxonomy" id="7375"/>
    <lineage>
        <taxon>Eukaryota</taxon>
        <taxon>Metazoa</taxon>
        <taxon>Ecdysozoa</taxon>
        <taxon>Arthropoda</taxon>
        <taxon>Hexapoda</taxon>
        <taxon>Insecta</taxon>
        <taxon>Pterygota</taxon>
        <taxon>Neoptera</taxon>
        <taxon>Endopterygota</taxon>
        <taxon>Diptera</taxon>
        <taxon>Brachycera</taxon>
        <taxon>Muscomorpha</taxon>
        <taxon>Oestroidea</taxon>
        <taxon>Calliphoridae</taxon>
        <taxon>Luciliinae</taxon>
        <taxon>Lucilia</taxon>
    </lineage>
</organism>
<comment type="catalytic activity">
    <reaction evidence="18">
        <text>L-phenylalanine(out) + L-arginine(in) = L-phenylalanine(in) + L-arginine(out)</text>
        <dbReference type="Rhea" id="RHEA:71067"/>
        <dbReference type="ChEBI" id="CHEBI:32682"/>
        <dbReference type="ChEBI" id="CHEBI:58095"/>
    </reaction>
    <physiologicalReaction direction="left-to-right" evidence="18">
        <dbReference type="Rhea" id="RHEA:71068"/>
    </physiologicalReaction>
</comment>
<feature type="transmembrane region" description="Helical" evidence="20">
    <location>
        <begin position="116"/>
        <end position="138"/>
    </location>
</feature>
<dbReference type="Gene3D" id="1.20.1740.10">
    <property type="entry name" value="Amino acid/polyamine transporter I"/>
    <property type="match status" value="1"/>
</dbReference>
<dbReference type="PANTHER" id="PTHR11785">
    <property type="entry name" value="AMINO ACID TRANSPORTER"/>
    <property type="match status" value="1"/>
</dbReference>
<feature type="compositionally biased region" description="Low complexity" evidence="19">
    <location>
        <begin position="43"/>
        <end position="58"/>
    </location>
</feature>
<keyword evidence="7 20" id="KW-1133">Transmembrane helix</keyword>
<feature type="compositionally biased region" description="Polar residues" evidence="19">
    <location>
        <begin position="33"/>
        <end position="42"/>
    </location>
</feature>
<feature type="transmembrane region" description="Helical" evidence="20">
    <location>
        <begin position="306"/>
        <end position="330"/>
    </location>
</feature>
<comment type="catalytic activity">
    <reaction evidence="13">
        <text>L-cysteine(out) + L-arginine(in) = L-cysteine(in) + L-arginine(out)</text>
        <dbReference type="Rhea" id="RHEA:71071"/>
        <dbReference type="ChEBI" id="CHEBI:32682"/>
        <dbReference type="ChEBI" id="CHEBI:35235"/>
    </reaction>
    <physiologicalReaction direction="left-to-right" evidence="13">
        <dbReference type="Rhea" id="RHEA:71072"/>
    </physiologicalReaction>
</comment>